<dbReference type="RefSeq" id="WP_154809725.1">
    <property type="nucleotide sequence ID" value="NZ_VIAQ01000015.1"/>
</dbReference>
<comment type="caution">
    <text evidence="2">The sequence shown here is derived from an EMBL/GenBank/DDBJ whole genome shotgun (WGS) entry which is preliminary data.</text>
</comment>
<dbReference type="Proteomes" id="UP000319335">
    <property type="component" value="Unassembled WGS sequence"/>
</dbReference>
<dbReference type="OrthoDB" id="132047at2157"/>
<dbReference type="AlphaFoldDB" id="A0A7Z8KMS9"/>
<evidence type="ECO:0000256" key="1">
    <source>
        <dbReference type="SAM" id="MobiDB-lite"/>
    </source>
</evidence>
<reference evidence="2 3" key="1">
    <citation type="submission" date="2019-06" db="EMBL/GenBank/DDBJ databases">
        <title>Draft genome sequence of Methanolobus vulcani B1d.</title>
        <authorList>
            <person name="Creighbaum A.J."/>
            <person name="Ticak T."/>
            <person name="Hariraju D."/>
            <person name="Arivett B.A."/>
            <person name="Ferguson D.J.Jr."/>
        </authorList>
    </citation>
    <scope>NUCLEOTIDE SEQUENCE [LARGE SCALE GENOMIC DNA]</scope>
    <source>
        <strain evidence="2 3">B1d</strain>
    </source>
</reference>
<dbReference type="Gene3D" id="3.10.620.30">
    <property type="match status" value="1"/>
</dbReference>
<accession>A0A7Z8KMS9</accession>
<organism evidence="2 3">
    <name type="scientific">Methanolobus vulcani</name>
    <dbReference type="NCBI Taxonomy" id="38026"/>
    <lineage>
        <taxon>Archaea</taxon>
        <taxon>Methanobacteriati</taxon>
        <taxon>Methanobacteriota</taxon>
        <taxon>Stenosarchaea group</taxon>
        <taxon>Methanomicrobia</taxon>
        <taxon>Methanosarcinales</taxon>
        <taxon>Methanosarcinaceae</taxon>
        <taxon>Methanolobus</taxon>
    </lineage>
</organism>
<dbReference type="SUPFAM" id="SSF54001">
    <property type="entry name" value="Cysteine proteinases"/>
    <property type="match status" value="1"/>
</dbReference>
<evidence type="ECO:0000313" key="2">
    <source>
        <dbReference type="EMBL" id="TQD24998.1"/>
    </source>
</evidence>
<dbReference type="EMBL" id="VIAQ01000015">
    <property type="protein sequence ID" value="TQD24998.1"/>
    <property type="molecule type" value="Genomic_DNA"/>
</dbReference>
<evidence type="ECO:0000313" key="3">
    <source>
        <dbReference type="Proteomes" id="UP000319335"/>
    </source>
</evidence>
<gene>
    <name evidence="2" type="ORF">FKV42_08010</name>
</gene>
<name>A0A7Z8KMS9_9EURY</name>
<proteinExistence type="predicted"/>
<evidence type="ECO:0008006" key="4">
    <source>
        <dbReference type="Google" id="ProtNLM"/>
    </source>
</evidence>
<protein>
    <recommendedName>
        <fullName evidence="4">Transglutaminase-like superfamily protein</fullName>
    </recommendedName>
</protein>
<keyword evidence="3" id="KW-1185">Reference proteome</keyword>
<sequence>MKKSILLIFLVAILMFSVYAASDEDDDSTTSFSSVSLEENVSDNMRSEDTINAVPSNTLSENILMDPVPWIQQEAADKKELKDFIQANPPETTGDLRVQEYVTPYADAVQDYLRDEDFDDADEIYKTAVSWIWVSDATLNNQPDGWLTPTEFLQDTPDFDSNPVSGEIVSDCAEQANTLASLLMGSGEYDEDTLRVVMGQVTSSNINGGHAWVEVYEDGEWFPVDATVGPYYDDDLEEVVYPDNYEDIDFDYFRDENYSVVELWYYYNNKYIIDISSGTGDAPDNWYSIPHSYY</sequence>
<feature type="region of interest" description="Disordered" evidence="1">
    <location>
        <begin position="24"/>
        <end position="47"/>
    </location>
</feature>
<dbReference type="InterPro" id="IPR038765">
    <property type="entry name" value="Papain-like_cys_pep_sf"/>
</dbReference>